<comment type="caution">
    <text evidence="1">The sequence shown here is derived from an EMBL/GenBank/DDBJ whole genome shotgun (WGS) entry which is preliminary data.</text>
</comment>
<reference evidence="1 2" key="1">
    <citation type="submission" date="2019-07" db="EMBL/GenBank/DDBJ databases">
        <title>Paenibacillus ottowii sp. nov. isolated from a fermentation system processing bovine manure.</title>
        <authorList>
            <person name="Velazquez L.F."/>
            <person name="Rajbanshi S."/>
            <person name="Guan S."/>
            <person name="Hinchee M."/>
            <person name="Welsh A."/>
        </authorList>
    </citation>
    <scope>NUCLEOTIDE SEQUENCE [LARGE SCALE GENOMIC DNA]</scope>
    <source>
        <strain evidence="1 2">MS2379</strain>
    </source>
</reference>
<evidence type="ECO:0000313" key="1">
    <source>
        <dbReference type="EMBL" id="TQR97311.1"/>
    </source>
</evidence>
<gene>
    <name evidence="1" type="ORF">FKV70_18950</name>
</gene>
<dbReference type="Proteomes" id="UP000319219">
    <property type="component" value="Unassembled WGS sequence"/>
</dbReference>
<proteinExistence type="predicted"/>
<protein>
    <submittedName>
        <fullName evidence="1">Uncharacterized protein</fullName>
    </submittedName>
</protein>
<sequence length="203" mass="23705">MRVQDVVEEIVEKLPENKTPVVSILRKLTNVRDMLLRTPTAAQQQSEVIEEAIDTVVGEGLYDLPCPPGNVTDVDIRRAIYDNSEGHDDSRDWHRIPLRQFNERMKHTYYYFVAGQIGIFPPPKYAKAYGIKIFYTPVYPEITVNDMQSTTGFDPDWDMLLVYGVLRDIMPENNNFDVRYQQLLADYRTATSGYERYVIEERW</sequence>
<dbReference type="Pfam" id="PF24175">
    <property type="entry name" value="SU10_adaptor"/>
    <property type="match status" value="1"/>
</dbReference>
<dbReference type="InterPro" id="IPR056209">
    <property type="entry name" value="SU10_adaptor"/>
</dbReference>
<organism evidence="1 2">
    <name type="scientific">Paenibacillus ottowii</name>
    <dbReference type="NCBI Taxonomy" id="2315729"/>
    <lineage>
        <taxon>Bacteria</taxon>
        <taxon>Bacillati</taxon>
        <taxon>Bacillota</taxon>
        <taxon>Bacilli</taxon>
        <taxon>Bacillales</taxon>
        <taxon>Paenibacillaceae</taxon>
        <taxon>Paenibacillus</taxon>
    </lineage>
</organism>
<dbReference type="EMBL" id="VIJZ01000008">
    <property type="protein sequence ID" value="TQR97311.1"/>
    <property type="molecule type" value="Genomic_DNA"/>
</dbReference>
<keyword evidence="2" id="KW-1185">Reference proteome</keyword>
<dbReference type="RefSeq" id="WP_142613826.1">
    <property type="nucleotide sequence ID" value="NZ_VIJZ01000008.1"/>
</dbReference>
<evidence type="ECO:0000313" key="2">
    <source>
        <dbReference type="Proteomes" id="UP000319219"/>
    </source>
</evidence>
<name>A0ABY3B0V6_9BACL</name>
<accession>A0ABY3B0V6</accession>